<evidence type="ECO:0000313" key="3">
    <source>
        <dbReference type="Proteomes" id="UP000674179"/>
    </source>
</evidence>
<dbReference type="RefSeq" id="XP_067690068.1">
    <property type="nucleotide sequence ID" value="XM_067833965.1"/>
</dbReference>
<name>A0A836GW55_LEIEN</name>
<evidence type="ECO:0000256" key="1">
    <source>
        <dbReference type="SAM" id="MobiDB-lite"/>
    </source>
</evidence>
<gene>
    <name evidence="2" type="ORF">CUR178_02204</name>
</gene>
<accession>A0A836GW55</accession>
<comment type="caution">
    <text evidence="2">The sequence shown here is derived from an EMBL/GenBank/DDBJ whole genome shotgun (WGS) entry which is preliminary data.</text>
</comment>
<dbReference type="KEGG" id="lenr:94169475"/>
<keyword evidence="3" id="KW-1185">Reference proteome</keyword>
<organism evidence="2 3">
    <name type="scientific">Leishmania enriettii</name>
    <dbReference type="NCBI Taxonomy" id="5663"/>
    <lineage>
        <taxon>Eukaryota</taxon>
        <taxon>Discoba</taxon>
        <taxon>Euglenozoa</taxon>
        <taxon>Kinetoplastea</taxon>
        <taxon>Metakinetoplastina</taxon>
        <taxon>Trypanosomatida</taxon>
        <taxon>Trypanosomatidae</taxon>
        <taxon>Leishmaniinae</taxon>
        <taxon>Leishmania</taxon>
    </lineage>
</organism>
<feature type="region of interest" description="Disordered" evidence="1">
    <location>
        <begin position="27"/>
        <end position="63"/>
    </location>
</feature>
<proteinExistence type="predicted"/>
<sequence>MQVDWPLRGLLRASWFPEYTASVLASRTRPADRSAPGSVFDRELPIPPPSSSLSRASLSVDVR</sequence>
<reference evidence="2 3" key="1">
    <citation type="submission" date="2021-02" db="EMBL/GenBank/DDBJ databases">
        <title>Leishmania (Mundinia) enrietti genome sequencing and assembly.</title>
        <authorList>
            <person name="Almutairi H."/>
            <person name="Gatherer D."/>
        </authorList>
    </citation>
    <scope>NUCLEOTIDE SEQUENCE [LARGE SCALE GENOMIC DNA]</scope>
    <source>
        <strain evidence="2">CUR178</strain>
    </source>
</reference>
<dbReference type="GeneID" id="94169475"/>
<protein>
    <submittedName>
        <fullName evidence="2">Uncharacterized protein</fullName>
    </submittedName>
</protein>
<feature type="compositionally biased region" description="Low complexity" evidence="1">
    <location>
        <begin position="51"/>
        <end position="63"/>
    </location>
</feature>
<dbReference type="EMBL" id="JAFHKP010000032">
    <property type="protein sequence ID" value="KAG5470898.1"/>
    <property type="molecule type" value="Genomic_DNA"/>
</dbReference>
<dbReference type="Proteomes" id="UP000674179">
    <property type="component" value="Chromosome 32"/>
</dbReference>
<evidence type="ECO:0000313" key="2">
    <source>
        <dbReference type="EMBL" id="KAG5470898.1"/>
    </source>
</evidence>
<dbReference type="AlphaFoldDB" id="A0A836GW55"/>